<reference evidence="2" key="1">
    <citation type="submission" date="2020-06" db="EMBL/GenBank/DDBJ databases">
        <title>Unique genomic features of the anaerobic methanotrophic archaea.</title>
        <authorList>
            <person name="Chadwick G.L."/>
            <person name="Skennerton C.T."/>
            <person name="Laso-Perez R."/>
            <person name="Leu A.O."/>
            <person name="Speth D.R."/>
            <person name="Yu H."/>
            <person name="Morgan-Lang C."/>
            <person name="Hatzenpichler R."/>
            <person name="Goudeau D."/>
            <person name="Malmstrom R."/>
            <person name="Brazelton W.J."/>
            <person name="Woyke T."/>
            <person name="Hallam S.J."/>
            <person name="Tyson G.W."/>
            <person name="Wegener G."/>
            <person name="Boetius A."/>
            <person name="Orphan V."/>
        </authorList>
    </citation>
    <scope>NUCLEOTIDE SEQUENCE</scope>
</reference>
<dbReference type="InterPro" id="IPR007381">
    <property type="entry name" value="CheF1/F2"/>
</dbReference>
<dbReference type="EMBL" id="MT630686">
    <property type="protein sequence ID" value="QNO41926.1"/>
    <property type="molecule type" value="Genomic_DNA"/>
</dbReference>
<dbReference type="AlphaFoldDB" id="A0A7G9YM16"/>
<dbReference type="Pfam" id="PF04283">
    <property type="entry name" value="CheF-arch"/>
    <property type="match status" value="1"/>
</dbReference>
<evidence type="ECO:0000313" key="1">
    <source>
        <dbReference type="EMBL" id="QNO41926.1"/>
    </source>
</evidence>
<name>A0A7G9YM16_9EURY</name>
<gene>
    <name evidence="2" type="primary">cheF1</name>
    <name evidence="2" type="ORF">FFEDGKNF_00005</name>
    <name evidence="1" type="ORF">KDKFLLFN_00002</name>
</gene>
<dbReference type="GO" id="GO:0006935">
    <property type="term" value="P:chemotaxis"/>
    <property type="evidence" value="ECO:0007669"/>
    <property type="project" value="InterPro"/>
</dbReference>
<evidence type="ECO:0000313" key="2">
    <source>
        <dbReference type="EMBL" id="QNO49050.1"/>
    </source>
</evidence>
<protein>
    <submittedName>
        <fullName evidence="2">Taxis protein CheF1</fullName>
    </submittedName>
</protein>
<organism evidence="2">
    <name type="scientific">Candidatus Methanogaster sp. ANME-2c ERB4</name>
    <dbReference type="NCBI Taxonomy" id="2759911"/>
    <lineage>
        <taxon>Archaea</taxon>
        <taxon>Methanobacteriati</taxon>
        <taxon>Methanobacteriota</taxon>
        <taxon>Stenosarchaea group</taxon>
        <taxon>Methanomicrobia</taxon>
        <taxon>Methanosarcinales</taxon>
        <taxon>ANME-2 cluster</taxon>
        <taxon>Candidatus Methanogasteraceae</taxon>
        <taxon>Candidatus Methanogaster</taxon>
    </lineage>
</organism>
<dbReference type="EMBL" id="MT631370">
    <property type="protein sequence ID" value="QNO49050.1"/>
    <property type="molecule type" value="Genomic_DNA"/>
</dbReference>
<accession>A0A7G9YM16</accession>
<dbReference type="PANTHER" id="PTHR42201">
    <property type="entry name" value="TAXIS PROTEIN"/>
    <property type="match status" value="1"/>
</dbReference>
<sequence>MAQEKVVTWLEGKLFFVDTYAARANWVPCKVVLTYGGIWLMYGNEKRGVPLASIASLGREVSKKLIGNVPDYLSIAYVVAGKETTVAITGQSAQLKKLKKYIMFLQLNKKPVYILHPAKVGGAIQDKVSWEQGILNVVWTPGGAADKLVIQRKSGNVEIAMGEIEMIQTENQKINGKPQTIANIKHSDANNVYNTFILAGIQNSLIEYINDHLKEQGVISGHEDGEAGGGGGGDAALEGLEDEILVALYSGVSALEVPTFMDGADVDQVEEIYDKLISYGLVELVRLRKDVKLTAKGRNIVNKKMQM</sequence>
<proteinExistence type="predicted"/>
<dbReference type="PANTHER" id="PTHR42201:SF1">
    <property type="entry name" value="TAXIS PROTEIN"/>
    <property type="match status" value="1"/>
</dbReference>